<evidence type="ECO:0000313" key="4">
    <source>
        <dbReference type="Proteomes" id="UP000001940"/>
    </source>
</evidence>
<dbReference type="PaxDb" id="6239-Y116A8C.23"/>
<dbReference type="AlphaFoldDB" id="Q9U2S2"/>
<dbReference type="FunCoup" id="Q9U2S2">
    <property type="interactions" value="878"/>
</dbReference>
<dbReference type="STRING" id="6239.Y116A8C.23.1"/>
<evidence type="ECO:0000256" key="1">
    <source>
        <dbReference type="SAM" id="MobiDB-lite"/>
    </source>
</evidence>
<organism evidence="3 4">
    <name type="scientific">Caenorhabditis elegans</name>
    <dbReference type="NCBI Taxonomy" id="6239"/>
    <lineage>
        <taxon>Eukaryota</taxon>
        <taxon>Metazoa</taxon>
        <taxon>Ecdysozoa</taxon>
        <taxon>Nematoda</taxon>
        <taxon>Chromadorea</taxon>
        <taxon>Rhabditida</taxon>
        <taxon>Rhabditina</taxon>
        <taxon>Rhabditomorpha</taxon>
        <taxon>Rhabditoidea</taxon>
        <taxon>Rhabditidae</taxon>
        <taxon>Peloderinae</taxon>
        <taxon>Caenorhabditis</taxon>
    </lineage>
</organism>
<dbReference type="OMA" id="GCASHIV"/>
<feature type="transmembrane region" description="Helical" evidence="2">
    <location>
        <begin position="28"/>
        <end position="49"/>
    </location>
</feature>
<feature type="region of interest" description="Disordered" evidence="1">
    <location>
        <begin position="202"/>
        <end position="233"/>
    </location>
</feature>
<dbReference type="EMBL" id="BX284604">
    <property type="protein sequence ID" value="CAB55155.1"/>
    <property type="molecule type" value="Genomic_DNA"/>
</dbReference>
<dbReference type="Bgee" id="WBGene00013800">
    <property type="expression patterns" value="Expressed in material anatomical entity and 2 other cell types or tissues"/>
</dbReference>
<keyword evidence="2" id="KW-0472">Membrane</keyword>
<dbReference type="WormBase" id="Y116A8C.23">
    <property type="protein sequence ID" value="CE24149"/>
    <property type="gene ID" value="WBGene00013800"/>
</dbReference>
<dbReference type="OrthoDB" id="5814520at2759"/>
<keyword evidence="2" id="KW-1133">Transmembrane helix</keyword>
<feature type="transmembrane region" description="Helical" evidence="2">
    <location>
        <begin position="94"/>
        <end position="115"/>
    </location>
</feature>
<reference evidence="3 4" key="1">
    <citation type="journal article" date="1998" name="Science">
        <title>Genome sequence of the nematode C. elegans: a platform for investigating biology.</title>
        <authorList>
            <consortium name="The C. elegans sequencing consortium"/>
            <person name="Sulson J.E."/>
            <person name="Waterston R."/>
        </authorList>
    </citation>
    <scope>NUCLEOTIDE SEQUENCE [LARGE SCALE GENOMIC DNA]</scope>
    <source>
        <strain evidence="3 4">Bristol N2</strain>
    </source>
</reference>
<evidence type="ECO:0000313" key="3">
    <source>
        <dbReference type="EMBL" id="CAB55155.1"/>
    </source>
</evidence>
<dbReference type="InParanoid" id="Q9U2S2"/>
<dbReference type="eggNOG" id="ENOG502RPMU">
    <property type="taxonomic scope" value="Eukaryota"/>
</dbReference>
<feature type="transmembrane region" description="Helical" evidence="2">
    <location>
        <begin position="154"/>
        <end position="172"/>
    </location>
</feature>
<dbReference type="UCSC" id="Y116A8C.23">
    <property type="organism name" value="c. elegans"/>
</dbReference>
<keyword evidence="4" id="KW-1185">Reference proteome</keyword>
<accession>Q9U2S2</accession>
<evidence type="ECO:0000313" key="5">
    <source>
        <dbReference type="WormBase" id="Y116A8C.23"/>
    </source>
</evidence>
<dbReference type="PIR" id="T31521">
    <property type="entry name" value="T31521"/>
</dbReference>
<dbReference type="AGR" id="WB:WBGene00013800"/>
<gene>
    <name evidence="3" type="ORF">CELE_Y116A8C.23</name>
    <name evidence="3 5" type="ORF">Y116A8C.23</name>
</gene>
<dbReference type="HOGENOM" id="CLU_092171_0_0_1"/>
<feature type="transmembrane region" description="Helical" evidence="2">
    <location>
        <begin position="69"/>
        <end position="87"/>
    </location>
</feature>
<keyword evidence="2" id="KW-0812">Transmembrane</keyword>
<protein>
    <submittedName>
        <fullName evidence="3">MARVEL domain-containing protein</fullName>
    </submittedName>
</protein>
<proteinExistence type="predicted"/>
<evidence type="ECO:0000256" key="2">
    <source>
        <dbReference type="SAM" id="Phobius"/>
    </source>
</evidence>
<sequence>MSEEHHDMETAIEDNPIIRRRRGRFENCLSGIEFWCLMITSETALSIYVLIHWLLGCGSHITFSSDDNAAVLSFIYFMSTLLAFLSIMSHVSGLLVPLFLFSGTGSFVLFFLVNISTMHTPHAVNVYKQLCQSNITKIYCEAIVEDKTVTIVKTWMLILFFLITCVTILFQFTRNDEYARRPPPPFHPAFYPYPMPRETPIGATNIDEPPRYSTLEPMSPPKPGSSTVTSPPRYSYWERTFGRARSAASQCSEVSVKSTTAKSH</sequence>
<dbReference type="Proteomes" id="UP000001940">
    <property type="component" value="Chromosome IV"/>
</dbReference>
<name>Q9U2S2_CAEEL</name>